<feature type="region of interest" description="Disordered" evidence="1">
    <location>
        <begin position="448"/>
        <end position="480"/>
    </location>
</feature>
<reference evidence="2 3" key="1">
    <citation type="submission" date="2023-02" db="EMBL/GenBank/DDBJ databases">
        <title>LHISI_Scaffold_Assembly.</title>
        <authorList>
            <person name="Stuart O.P."/>
            <person name="Cleave R."/>
            <person name="Magrath M.J.L."/>
            <person name="Mikheyev A.S."/>
        </authorList>
    </citation>
    <scope>NUCLEOTIDE SEQUENCE [LARGE SCALE GENOMIC DNA]</scope>
    <source>
        <strain evidence="2">Daus_M_001</strain>
        <tissue evidence="2">Leg muscle</tissue>
    </source>
</reference>
<organism evidence="2 3">
    <name type="scientific">Dryococelus australis</name>
    <dbReference type="NCBI Taxonomy" id="614101"/>
    <lineage>
        <taxon>Eukaryota</taxon>
        <taxon>Metazoa</taxon>
        <taxon>Ecdysozoa</taxon>
        <taxon>Arthropoda</taxon>
        <taxon>Hexapoda</taxon>
        <taxon>Insecta</taxon>
        <taxon>Pterygota</taxon>
        <taxon>Neoptera</taxon>
        <taxon>Polyneoptera</taxon>
        <taxon>Phasmatodea</taxon>
        <taxon>Verophasmatodea</taxon>
        <taxon>Anareolatae</taxon>
        <taxon>Phasmatidae</taxon>
        <taxon>Eurycanthinae</taxon>
        <taxon>Dryococelus</taxon>
    </lineage>
</organism>
<evidence type="ECO:0000313" key="3">
    <source>
        <dbReference type="Proteomes" id="UP001159363"/>
    </source>
</evidence>
<feature type="compositionally biased region" description="Basic and acidic residues" evidence="1">
    <location>
        <begin position="448"/>
        <end position="460"/>
    </location>
</feature>
<proteinExistence type="predicted"/>
<evidence type="ECO:0000256" key="1">
    <source>
        <dbReference type="SAM" id="MobiDB-lite"/>
    </source>
</evidence>
<comment type="caution">
    <text evidence="2">The sequence shown here is derived from an EMBL/GenBank/DDBJ whole genome shotgun (WGS) entry which is preliminary data.</text>
</comment>
<gene>
    <name evidence="2" type="ORF">PR048_006294</name>
</gene>
<dbReference type="Proteomes" id="UP001159363">
    <property type="component" value="Chromosome 2"/>
</dbReference>
<feature type="region of interest" description="Disordered" evidence="1">
    <location>
        <begin position="728"/>
        <end position="748"/>
    </location>
</feature>
<name>A0ABQ9IBS7_9NEOP</name>
<accession>A0ABQ9IBS7</accession>
<dbReference type="EMBL" id="JARBHB010000002">
    <property type="protein sequence ID" value="KAJ8893694.1"/>
    <property type="molecule type" value="Genomic_DNA"/>
</dbReference>
<feature type="compositionally biased region" description="Basic and acidic residues" evidence="1">
    <location>
        <begin position="728"/>
        <end position="737"/>
    </location>
</feature>
<protein>
    <submittedName>
        <fullName evidence="2">Uncharacterized protein</fullName>
    </submittedName>
</protein>
<evidence type="ECO:0000313" key="2">
    <source>
        <dbReference type="EMBL" id="KAJ8893694.1"/>
    </source>
</evidence>
<sequence>MTLESKVSGTPSAIRARVFATLSSRGKMVLDPCGPGPGPHSRAVSSSLRGEAHLESTRWGPNDGELCLARTNHLQFQPPYEMSKADEEERLVGFTEGKQAAEPVLFRHGARSTDTAVSSSTRTKLRCTSPVPVGEYNNILYRLVCRVAGMSVGADWRKATRRAAGQWRYTTGVCGLSSWSKRLIQLYTVTFSVIEQYVSQSLHIRAVSDWLPFVAKAYLLAREYQQIIGERHSNIFAGTCILVRLTLRFMALIVARLLQLYDVTGELKNKWAIVCTAFRDSPVKLWFILDQHKTLSDENTQQIAFLFRTTVEDGLEEDTEKPFANHALEVFKPIKLGSQPSVASVCQPSVRQLKATHNSPSFVGPENVHKILRAQRHATVEPGCVKTRLPRNDKTEPFDRNIWRECSEAFPGGCVTSKGSGEAGTLQTNVVSLHFVLRTHPIDRHECWKSPSDHRHETPGRVKRRGAQNRPPGLRRTDVLNKTPLRCQPYREGGWGGGSCSLYSPLIRKPERTIVPSPPFDRRPPLPARRHFLPALRHSAAATLVESGRRSVITRVTSLYAAANEDAGSSTDSTQDEMKDEVGKWLSERDATFYRQEMEIFYLRYTKATRWRRSVPLSTIASPPIVADDCCVQAAGRFAECGHLVQRRGDDTDEPVNYGGIDSAGSATRVPKVTVGTIRLLSDERCSVCDIPALRIDVNRPVELEGRIVGAILVGVLNSAVKRLDRTSARTKSSDKSRKLKRIKSGSASTARTGKPFIIKELFDVENEGSVQDEIGLRSKLDLCDGELSNNGGSTRQGATAGAIYRLDVPFCTSRTTCDCHLAPDTETTLTITNVPANKEGPEVKLHTEKLEKDNSTAWSNHFCSQEVLLQPLFMKFEANGQSRTARALIASAIVNELEEKRVSPEMTSRRKTCYCSHQSSEKCDWERTYLIFGVKISLGSATHVKRKQKKKWMRLYWITSKLWP</sequence>
<keyword evidence="3" id="KW-1185">Reference proteome</keyword>